<dbReference type="AlphaFoldDB" id="A0A5N4DMZ1"/>
<proteinExistence type="predicted"/>
<organism evidence="2 3">
    <name type="scientific">Camelus dromedarius</name>
    <name type="common">Dromedary</name>
    <name type="synonym">Arabian camel</name>
    <dbReference type="NCBI Taxonomy" id="9838"/>
    <lineage>
        <taxon>Eukaryota</taxon>
        <taxon>Metazoa</taxon>
        <taxon>Chordata</taxon>
        <taxon>Craniata</taxon>
        <taxon>Vertebrata</taxon>
        <taxon>Euteleostomi</taxon>
        <taxon>Mammalia</taxon>
        <taxon>Eutheria</taxon>
        <taxon>Laurasiatheria</taxon>
        <taxon>Artiodactyla</taxon>
        <taxon>Tylopoda</taxon>
        <taxon>Camelidae</taxon>
        <taxon>Camelus</taxon>
    </lineage>
</organism>
<feature type="region of interest" description="Disordered" evidence="1">
    <location>
        <begin position="79"/>
        <end position="171"/>
    </location>
</feature>
<evidence type="ECO:0000256" key="1">
    <source>
        <dbReference type="SAM" id="MobiDB-lite"/>
    </source>
</evidence>
<keyword evidence="3" id="KW-1185">Reference proteome</keyword>
<reference evidence="2 3" key="1">
    <citation type="journal article" date="2019" name="Mol. Ecol. Resour.">
        <title>Improving Illumina assemblies with Hi-C and long reads: an example with the North African dromedary.</title>
        <authorList>
            <person name="Elbers J.P."/>
            <person name="Rogers M.F."/>
            <person name="Perelman P.L."/>
            <person name="Proskuryakova A.A."/>
            <person name="Serdyukova N.A."/>
            <person name="Johnson W.E."/>
            <person name="Horin P."/>
            <person name="Corander J."/>
            <person name="Murphy D."/>
            <person name="Burger P.A."/>
        </authorList>
    </citation>
    <scope>NUCLEOTIDE SEQUENCE [LARGE SCALE GENOMIC DNA]</scope>
    <source>
        <strain evidence="2">Drom800</strain>
        <tissue evidence="2">Blood</tissue>
    </source>
</reference>
<evidence type="ECO:0000313" key="3">
    <source>
        <dbReference type="Proteomes" id="UP000299084"/>
    </source>
</evidence>
<evidence type="ECO:0000313" key="2">
    <source>
        <dbReference type="EMBL" id="KAB1272573.1"/>
    </source>
</evidence>
<protein>
    <submittedName>
        <fullName evidence="2">Uncharacterized protein</fullName>
    </submittedName>
</protein>
<gene>
    <name evidence="2" type="ORF">Cadr_000014671</name>
</gene>
<name>A0A5N4DMZ1_CAMDR</name>
<sequence length="224" mass="22681">METSCMREGGLGRGGKPPFPARVGPAVALSFPVRLHACQGPACQDHTSDRAGNRDCTSICCHFLTAKSSGAQGPWVGVGHWGQGVGGHSQVAQASGPGRGSEAQDETEPSAPRMGTLPGQRLDTSPSPAPSQSPGSLFTSSPPHPHPLVVAGTPPQAVPHPVSSQLGQSSAVTPGRCPLDDWGGTGISTQGFQTGASGSLDGAPLLPGGAAQLFSLHMVFSERL</sequence>
<dbReference type="EMBL" id="JWIN03000010">
    <property type="protein sequence ID" value="KAB1272573.1"/>
    <property type="molecule type" value="Genomic_DNA"/>
</dbReference>
<comment type="caution">
    <text evidence="2">The sequence shown here is derived from an EMBL/GenBank/DDBJ whole genome shotgun (WGS) entry which is preliminary data.</text>
</comment>
<dbReference type="Proteomes" id="UP000299084">
    <property type="component" value="Unassembled WGS sequence"/>
</dbReference>
<feature type="compositionally biased region" description="Polar residues" evidence="1">
    <location>
        <begin position="162"/>
        <end position="171"/>
    </location>
</feature>
<accession>A0A5N4DMZ1</accession>